<accession>A0AAW1SA67</accession>
<dbReference type="AlphaFoldDB" id="A0AAW1SA67"/>
<dbReference type="InterPro" id="IPR021503">
    <property type="entry name" value="DUF3110"/>
</dbReference>
<evidence type="ECO:0000313" key="2">
    <source>
        <dbReference type="EMBL" id="KAK9842707.1"/>
    </source>
</evidence>
<dbReference type="EMBL" id="JALJOS010000002">
    <property type="protein sequence ID" value="KAK9842707.1"/>
    <property type="molecule type" value="Genomic_DNA"/>
</dbReference>
<evidence type="ECO:0000313" key="3">
    <source>
        <dbReference type="Proteomes" id="UP001438707"/>
    </source>
</evidence>
<feature type="region of interest" description="Disordered" evidence="1">
    <location>
        <begin position="156"/>
        <end position="176"/>
    </location>
</feature>
<gene>
    <name evidence="2" type="ORF">WJX74_001005</name>
</gene>
<evidence type="ECO:0000256" key="1">
    <source>
        <dbReference type="SAM" id="MobiDB-lite"/>
    </source>
</evidence>
<dbReference type="Pfam" id="PF11360">
    <property type="entry name" value="DUF3110"/>
    <property type="match status" value="1"/>
</dbReference>
<dbReference type="Proteomes" id="UP001438707">
    <property type="component" value="Unassembled WGS sequence"/>
</dbReference>
<proteinExistence type="predicted"/>
<name>A0AAW1SA67_9CHLO</name>
<feature type="region of interest" description="Disordered" evidence="1">
    <location>
        <begin position="1"/>
        <end position="28"/>
    </location>
</feature>
<sequence>MKTGFRKSGPAGPGLKPSKGLVSRQPSFSCPSWQAAPAAERLVGQAPKTAGRSAGLLQSCPRTAQVLLRRKCSEDGSEDSSFWEQGSEDVAPEAGAQDLDVLHQEWKALQQRLGSNYAASCRPELHEPYRFSVEESIDMDDVPAPWAPLLPFPASPPSFSGSSPPKPPVQHAPHCSGNDGVEVWSVPKGRRDFLEGRLMWNDLNQVYVIIYVEGGADTEGIYSLRTDPESNGLPQDTIVAFESMTDAERYAGLLGAHMRVAGQVRPMAPRELLHFCVEAGYHCRLESEGTSLMPPDLDTPLSDWERTVKLRDGQWTVLENDVQPQDPCEGEFCSPDRTLDEARARLERLLAQESGDQF</sequence>
<protein>
    <submittedName>
        <fullName evidence="2">Uncharacterized protein</fullName>
    </submittedName>
</protein>
<organism evidence="2 3">
    <name type="scientific">Apatococcus lobatus</name>
    <dbReference type="NCBI Taxonomy" id="904363"/>
    <lineage>
        <taxon>Eukaryota</taxon>
        <taxon>Viridiplantae</taxon>
        <taxon>Chlorophyta</taxon>
        <taxon>core chlorophytes</taxon>
        <taxon>Trebouxiophyceae</taxon>
        <taxon>Chlorellales</taxon>
        <taxon>Chlorellaceae</taxon>
        <taxon>Apatococcus</taxon>
    </lineage>
</organism>
<reference evidence="2 3" key="1">
    <citation type="journal article" date="2024" name="Nat. Commun.">
        <title>Phylogenomics reveals the evolutionary origins of lichenization in chlorophyte algae.</title>
        <authorList>
            <person name="Puginier C."/>
            <person name="Libourel C."/>
            <person name="Otte J."/>
            <person name="Skaloud P."/>
            <person name="Haon M."/>
            <person name="Grisel S."/>
            <person name="Petersen M."/>
            <person name="Berrin J.G."/>
            <person name="Delaux P.M."/>
            <person name="Dal Grande F."/>
            <person name="Keller J."/>
        </authorList>
    </citation>
    <scope>NUCLEOTIDE SEQUENCE [LARGE SCALE GENOMIC DNA]</scope>
    <source>
        <strain evidence="2 3">SAG 2145</strain>
    </source>
</reference>
<keyword evidence="3" id="KW-1185">Reference proteome</keyword>
<comment type="caution">
    <text evidence="2">The sequence shown here is derived from an EMBL/GenBank/DDBJ whole genome shotgun (WGS) entry which is preliminary data.</text>
</comment>